<comment type="subunit">
    <text evidence="3">Heptamer of 7 subunits arranged in a ring. Interacts with the chaperonin GroEL.</text>
</comment>
<organism evidence="5 6">
    <name type="scientific">Haliovirga abyssi</name>
    <dbReference type="NCBI Taxonomy" id="2996794"/>
    <lineage>
        <taxon>Bacteria</taxon>
        <taxon>Fusobacteriati</taxon>
        <taxon>Fusobacteriota</taxon>
        <taxon>Fusobacteriia</taxon>
        <taxon>Fusobacteriales</taxon>
        <taxon>Haliovirgaceae</taxon>
        <taxon>Haliovirga</taxon>
    </lineage>
</organism>
<dbReference type="SUPFAM" id="SSF50129">
    <property type="entry name" value="GroES-like"/>
    <property type="match status" value="1"/>
</dbReference>
<dbReference type="GO" id="GO:0051087">
    <property type="term" value="F:protein-folding chaperone binding"/>
    <property type="evidence" value="ECO:0007669"/>
    <property type="project" value="TreeGrafter"/>
</dbReference>
<evidence type="ECO:0000313" key="6">
    <source>
        <dbReference type="Proteomes" id="UP001321582"/>
    </source>
</evidence>
<keyword evidence="6" id="KW-1185">Reference proteome</keyword>
<protein>
    <recommendedName>
        <fullName evidence="3">Co-chaperonin GroES</fullName>
    </recommendedName>
    <alternativeName>
        <fullName evidence="3">10 kDa chaperonin</fullName>
    </alternativeName>
    <alternativeName>
        <fullName evidence="3">Chaperonin-10</fullName>
        <shortName evidence="3">Cpn10</shortName>
    </alternativeName>
</protein>
<evidence type="ECO:0000256" key="4">
    <source>
        <dbReference type="RuleBase" id="RU000535"/>
    </source>
</evidence>
<dbReference type="GO" id="GO:0051082">
    <property type="term" value="F:unfolded protein binding"/>
    <property type="evidence" value="ECO:0007669"/>
    <property type="project" value="TreeGrafter"/>
</dbReference>
<dbReference type="GO" id="GO:0046872">
    <property type="term" value="F:metal ion binding"/>
    <property type="evidence" value="ECO:0007669"/>
    <property type="project" value="TreeGrafter"/>
</dbReference>
<dbReference type="NCBIfam" id="NF001531">
    <property type="entry name" value="PRK00364.2-2"/>
    <property type="match status" value="1"/>
</dbReference>
<comment type="similarity">
    <text evidence="1 3 4">Belongs to the GroES chaperonin family.</text>
</comment>
<comment type="subcellular location">
    <subcellularLocation>
        <location evidence="3">Cytoplasm</location>
    </subcellularLocation>
</comment>
<dbReference type="PRINTS" id="PR00297">
    <property type="entry name" value="CHAPERONIN10"/>
</dbReference>
<dbReference type="PANTHER" id="PTHR10772:SF63">
    <property type="entry name" value="20 KDA CHAPERONIN, CHLOROPLASTIC"/>
    <property type="match status" value="1"/>
</dbReference>
<dbReference type="GO" id="GO:0005524">
    <property type="term" value="F:ATP binding"/>
    <property type="evidence" value="ECO:0007669"/>
    <property type="project" value="InterPro"/>
</dbReference>
<dbReference type="InterPro" id="IPR018369">
    <property type="entry name" value="Chaprnonin_Cpn10_CS"/>
</dbReference>
<dbReference type="Gene3D" id="2.30.33.40">
    <property type="entry name" value="GroES chaperonin"/>
    <property type="match status" value="1"/>
</dbReference>
<dbReference type="CDD" id="cd00320">
    <property type="entry name" value="cpn10"/>
    <property type="match status" value="1"/>
</dbReference>
<evidence type="ECO:0000256" key="2">
    <source>
        <dbReference type="ARBA" id="ARBA00023186"/>
    </source>
</evidence>
<dbReference type="PANTHER" id="PTHR10772">
    <property type="entry name" value="10 KDA HEAT SHOCK PROTEIN"/>
    <property type="match status" value="1"/>
</dbReference>
<dbReference type="InterPro" id="IPR037124">
    <property type="entry name" value="Chaperonin_GroES_sf"/>
</dbReference>
<dbReference type="EMBL" id="AP027059">
    <property type="protein sequence ID" value="BDU50239.1"/>
    <property type="molecule type" value="Genomic_DNA"/>
</dbReference>
<dbReference type="GO" id="GO:0044183">
    <property type="term" value="F:protein folding chaperone"/>
    <property type="evidence" value="ECO:0007669"/>
    <property type="project" value="InterPro"/>
</dbReference>
<dbReference type="AlphaFoldDB" id="A0AAU9D2L0"/>
<dbReference type="InterPro" id="IPR020818">
    <property type="entry name" value="Chaperonin_GroES"/>
</dbReference>
<accession>A0AAU9D2L0</accession>
<name>A0AAU9D2L0_9FUSO</name>
<proteinExistence type="inferred from homology"/>
<dbReference type="Pfam" id="PF00166">
    <property type="entry name" value="Cpn10"/>
    <property type="match status" value="1"/>
</dbReference>
<evidence type="ECO:0000256" key="3">
    <source>
        <dbReference type="HAMAP-Rule" id="MF_00580"/>
    </source>
</evidence>
<comment type="function">
    <text evidence="3 4">Together with the chaperonin GroEL, plays an essential role in assisting protein folding. The GroEL-GroES system forms a nano-cage that allows encapsulation of the non-native substrate proteins and provides a physical environment optimized to promote and accelerate protein folding. GroES binds to the apical surface of the GroEL ring, thereby capping the opening of the GroEL channel.</text>
</comment>
<dbReference type="InterPro" id="IPR011032">
    <property type="entry name" value="GroES-like_sf"/>
</dbReference>
<dbReference type="KEGG" id="haby:HLVA_08080"/>
<evidence type="ECO:0000256" key="1">
    <source>
        <dbReference type="ARBA" id="ARBA00006975"/>
    </source>
</evidence>
<dbReference type="FunFam" id="2.30.33.40:FF:000001">
    <property type="entry name" value="10 kDa chaperonin"/>
    <property type="match status" value="1"/>
</dbReference>
<dbReference type="RefSeq" id="WP_307905171.1">
    <property type="nucleotide sequence ID" value="NZ_AP027059.1"/>
</dbReference>
<keyword evidence="3" id="KW-0963">Cytoplasm</keyword>
<gene>
    <name evidence="3 5" type="primary">groS</name>
    <name evidence="3" type="synonym">groES</name>
    <name evidence="5" type="ORF">HLVA_08080</name>
</gene>
<dbReference type="GO" id="GO:0005737">
    <property type="term" value="C:cytoplasm"/>
    <property type="evidence" value="ECO:0007669"/>
    <property type="project" value="UniProtKB-SubCell"/>
</dbReference>
<sequence>MKIKPLGDRVLVKSVEVEVKTKSGIVLPDTVSKEKPTLGELVAVGDGKLASELNVGQKVIFAKYSGTEIKDNDEKYLILNYNDLLAIVED</sequence>
<dbReference type="Proteomes" id="UP001321582">
    <property type="component" value="Chromosome"/>
</dbReference>
<dbReference type="PROSITE" id="PS00681">
    <property type="entry name" value="CHAPERONINS_CPN10"/>
    <property type="match status" value="1"/>
</dbReference>
<keyword evidence="2 3" id="KW-0143">Chaperone</keyword>
<evidence type="ECO:0000313" key="5">
    <source>
        <dbReference type="EMBL" id="BDU50239.1"/>
    </source>
</evidence>
<reference evidence="5 6" key="1">
    <citation type="submission" date="2022-11" db="EMBL/GenBank/DDBJ databases">
        <title>Haliovirga abyssi gen. nov., sp. nov., a mesophilic fermentative bacterium isolated from the Iheya North hydrothermal field and the proposal of Haliovirgaceae fam. nov.</title>
        <authorList>
            <person name="Miyazaki U."/>
            <person name="Tame A."/>
            <person name="Miyazaki J."/>
            <person name="Takai K."/>
            <person name="Sawayama S."/>
            <person name="Kitajima M."/>
            <person name="Okamoto A."/>
            <person name="Nakagawa S."/>
        </authorList>
    </citation>
    <scope>NUCLEOTIDE SEQUENCE [LARGE SCALE GENOMIC DNA]</scope>
    <source>
        <strain evidence="5 6">IC12</strain>
    </source>
</reference>
<dbReference type="SMART" id="SM00883">
    <property type="entry name" value="Cpn10"/>
    <property type="match status" value="1"/>
</dbReference>
<dbReference type="HAMAP" id="MF_00580">
    <property type="entry name" value="CH10"/>
    <property type="match status" value="1"/>
</dbReference>